<keyword evidence="2" id="KW-1185">Reference proteome</keyword>
<dbReference type="EMBL" id="MBFR01000085">
    <property type="protein sequence ID" value="PVU94557.1"/>
    <property type="molecule type" value="Genomic_DNA"/>
</dbReference>
<dbReference type="STRING" id="133385.A0A2T9YQE4"/>
<reference evidence="1 2" key="1">
    <citation type="journal article" date="2018" name="MBio">
        <title>Comparative Genomics Reveals the Core Gene Toolbox for the Fungus-Insect Symbiosis.</title>
        <authorList>
            <person name="Wang Y."/>
            <person name="Stata M."/>
            <person name="Wang W."/>
            <person name="Stajich J.E."/>
            <person name="White M.M."/>
            <person name="Moncalvo J.M."/>
        </authorList>
    </citation>
    <scope>NUCLEOTIDE SEQUENCE [LARGE SCALE GENOMIC DNA]</scope>
    <source>
        <strain evidence="1 2">SWE-8-4</strain>
    </source>
</reference>
<dbReference type="Proteomes" id="UP000245383">
    <property type="component" value="Unassembled WGS sequence"/>
</dbReference>
<evidence type="ECO:0000313" key="1">
    <source>
        <dbReference type="EMBL" id="PVU94557.1"/>
    </source>
</evidence>
<proteinExistence type="predicted"/>
<sequence length="223" mass="25122">MFKEFMDYLNDTSIITANKNHFNIKKVMDYFNPSEKTEILNIKDLPANICWILAICGFLRASNIHRIDDARTKDKAAKALCPKPHANKKNLTINNLFKNIRDYNKQLSVNSIFRIIKSITIVGMNDNKARIPKARAVGATLAASTGISSDKIVKQANWSSYYTFDTYYRLTNNSISNIKSHSAQFVGMSCQQPPLNKAAFSTVKKADFIIYAIQLVLANMAIS</sequence>
<dbReference type="SUPFAM" id="SSF56349">
    <property type="entry name" value="DNA breaking-rejoining enzymes"/>
    <property type="match status" value="1"/>
</dbReference>
<protein>
    <recommendedName>
        <fullName evidence="3">Tyr recombinase domain-containing protein</fullName>
    </recommendedName>
</protein>
<dbReference type="OrthoDB" id="5963861at2759"/>
<dbReference type="InterPro" id="IPR011010">
    <property type="entry name" value="DNA_brk_join_enz"/>
</dbReference>
<dbReference type="AlphaFoldDB" id="A0A2T9YQE4"/>
<evidence type="ECO:0000313" key="2">
    <source>
        <dbReference type="Proteomes" id="UP000245383"/>
    </source>
</evidence>
<accession>A0A2T9YQE4</accession>
<evidence type="ECO:0008006" key="3">
    <source>
        <dbReference type="Google" id="ProtNLM"/>
    </source>
</evidence>
<dbReference type="GO" id="GO:0003677">
    <property type="term" value="F:DNA binding"/>
    <property type="evidence" value="ECO:0007669"/>
    <property type="project" value="InterPro"/>
</dbReference>
<organism evidence="1 2">
    <name type="scientific">Smittium simulii</name>
    <dbReference type="NCBI Taxonomy" id="133385"/>
    <lineage>
        <taxon>Eukaryota</taxon>
        <taxon>Fungi</taxon>
        <taxon>Fungi incertae sedis</taxon>
        <taxon>Zoopagomycota</taxon>
        <taxon>Kickxellomycotina</taxon>
        <taxon>Harpellomycetes</taxon>
        <taxon>Harpellales</taxon>
        <taxon>Legeriomycetaceae</taxon>
        <taxon>Smittium</taxon>
    </lineage>
</organism>
<gene>
    <name evidence="1" type="ORF">BB561_002456</name>
</gene>
<comment type="caution">
    <text evidence="1">The sequence shown here is derived from an EMBL/GenBank/DDBJ whole genome shotgun (WGS) entry which is preliminary data.</text>
</comment>
<name>A0A2T9YQE4_9FUNG</name>